<gene>
    <name evidence="3" type="ORF">CC99x_001945</name>
    <name evidence="2" type="ORF">CC99x_00677</name>
</gene>
<evidence type="ECO:0000259" key="1">
    <source>
        <dbReference type="Pfam" id="PF01593"/>
    </source>
</evidence>
<evidence type="ECO:0000313" key="4">
    <source>
        <dbReference type="Proteomes" id="UP000051494"/>
    </source>
</evidence>
<accession>A0A0Q9YGJ9</accession>
<dbReference type="Pfam" id="PF13450">
    <property type="entry name" value="NAD_binding_8"/>
    <property type="match status" value="1"/>
</dbReference>
<dbReference type="InterPro" id="IPR036188">
    <property type="entry name" value="FAD/NAD-bd_sf"/>
</dbReference>
<keyword evidence="4" id="KW-1185">Reference proteome</keyword>
<proteinExistence type="predicted"/>
<dbReference type="OrthoDB" id="5792777at2"/>
<dbReference type="Gene3D" id="3.50.50.60">
    <property type="entry name" value="FAD/NAD(P)-binding domain"/>
    <property type="match status" value="1"/>
</dbReference>
<evidence type="ECO:0000313" key="3">
    <source>
        <dbReference type="EMBL" id="MCS5707661.1"/>
    </source>
</evidence>
<dbReference type="PANTHER" id="PTHR16128">
    <property type="entry name" value="FAD/NAD(P)-BINDING OXIDOREDUCTASE FAMILY PROTEIN"/>
    <property type="match status" value="1"/>
</dbReference>
<dbReference type="PANTHER" id="PTHR16128:SF5">
    <property type="entry name" value="FAD_NAD(P)-BINDING OXIDOREDUCTASE FAMILY PROTEIN"/>
    <property type="match status" value="1"/>
</dbReference>
<organism evidence="2">
    <name type="scientific">Candidatus Berkiella cookevillensis</name>
    <dbReference type="NCBI Taxonomy" id="437022"/>
    <lineage>
        <taxon>Bacteria</taxon>
        <taxon>Pseudomonadati</taxon>
        <taxon>Pseudomonadota</taxon>
        <taxon>Gammaproteobacteria</taxon>
        <taxon>Candidatus Berkiellales</taxon>
        <taxon>Candidatus Berkiellaceae</taxon>
        <taxon>Candidatus Berkiella</taxon>
    </lineage>
</organism>
<dbReference type="EMBL" id="LKHV01000002">
    <property type="protein sequence ID" value="KRG19664.1"/>
    <property type="molecule type" value="Genomic_DNA"/>
</dbReference>
<dbReference type="Proteomes" id="UP000051494">
    <property type="component" value="Unassembled WGS sequence"/>
</dbReference>
<dbReference type="PATRIC" id="fig|1590042.3.peg.695"/>
<protein>
    <submittedName>
        <fullName evidence="3">FAD-dependent oxidoreductase</fullName>
    </submittedName>
    <submittedName>
        <fullName evidence="2">Protoporphyrinogen oxidase</fullName>
    </submittedName>
</protein>
<comment type="caution">
    <text evidence="2">The sequence shown here is derived from an EMBL/GenBank/DDBJ whole genome shotgun (WGS) entry which is preliminary data.</text>
</comment>
<reference evidence="2" key="1">
    <citation type="submission" date="2015-09" db="EMBL/GenBank/DDBJ databases">
        <title>Draft Genome Sequences of Two Novel Amoeba-resistant Intranuclear Bacteria, Candidatus Berkiella cookevillensis and Candidatus Berkiella aquae.</title>
        <authorList>
            <person name="Mehari Y.T."/>
            <person name="Arivett B.A."/>
            <person name="Farone A.L."/>
            <person name="Gunderson J.H."/>
            <person name="Farone M.B."/>
        </authorList>
    </citation>
    <scope>NUCLEOTIDE SEQUENCE [LARGE SCALE GENOMIC DNA]</scope>
    <source>
        <strain evidence="2">CC99</strain>
    </source>
</reference>
<dbReference type="RefSeq" id="WP_057623648.1">
    <property type="nucleotide sequence ID" value="NZ_LKHV02000001.1"/>
</dbReference>
<sequence length="327" mass="37385">MTKIAIIGAGISGLSAAHLLNNYAEITLFEKARGVSGRMSTRRAKSYFFDHGTQYFTARTQPFKDFIRPLIEKKIIEPWNARYLKFDGNQIIERKNWMDENPHYVGVPGMNEVGKYLAKNLNIHTDTKIVSIEHKKRWQLTDNEGHRYDGFDFLISTAPPPQTVELLPKTFKYYNNAKAIEMRACFSLMLGFEKSLPLDFDAAQIENADLSWIAVNSHKPGRSEHYTLIAHSSEKYAEAHINDDHEEVMQYLITEASRIIGHDVSIADYKTIHRWRYANNSKREINPIFLDQDHKLAACGDWCLGGRVEGAFNSAYNLVNAIKGIVL</sequence>
<reference evidence="3" key="3">
    <citation type="submission" date="2021-06" db="EMBL/GenBank/DDBJ databases">
        <title>Genomic Description and Analysis of Intracellular Bacteria, Candidatus Berkiella cookevillensis and Candidatus Berkiella aquae.</title>
        <authorList>
            <person name="Kidane D.T."/>
            <person name="Mehari Y.T."/>
            <person name="Rice F.C."/>
            <person name="Arivett B.A."/>
            <person name="Farone A.L."/>
            <person name="Berk S.G."/>
            <person name="Farone M.B."/>
        </authorList>
    </citation>
    <scope>NUCLEOTIDE SEQUENCE</scope>
    <source>
        <strain evidence="3">CC99</strain>
    </source>
</reference>
<feature type="domain" description="Amine oxidase" evidence="1">
    <location>
        <begin position="102"/>
        <end position="321"/>
    </location>
</feature>
<reference evidence="3" key="2">
    <citation type="journal article" date="2016" name="Genome Announc.">
        <title>Draft Genome Sequences of Two Novel Amoeba-Resistant Intranuclear Bacteria, 'Candidatus Berkiella cookevillensis' and 'Candidatus Berkiella aquae'.</title>
        <authorList>
            <person name="Mehari Y.T."/>
            <person name="Arivett B.A."/>
            <person name="Farone A.L."/>
            <person name="Gunderson J.H."/>
            <person name="Farone M.B."/>
        </authorList>
    </citation>
    <scope>NUCLEOTIDE SEQUENCE</scope>
    <source>
        <strain evidence="3">CC99</strain>
    </source>
</reference>
<dbReference type="EMBL" id="LKHV02000001">
    <property type="protein sequence ID" value="MCS5707661.1"/>
    <property type="molecule type" value="Genomic_DNA"/>
</dbReference>
<dbReference type="GO" id="GO:0016491">
    <property type="term" value="F:oxidoreductase activity"/>
    <property type="evidence" value="ECO:0007669"/>
    <property type="project" value="InterPro"/>
</dbReference>
<dbReference type="InterPro" id="IPR002937">
    <property type="entry name" value="Amino_oxidase"/>
</dbReference>
<dbReference type="AlphaFoldDB" id="A0A0Q9YGJ9"/>
<evidence type="ECO:0000313" key="2">
    <source>
        <dbReference type="EMBL" id="KRG19664.1"/>
    </source>
</evidence>
<dbReference type="Pfam" id="PF01593">
    <property type="entry name" value="Amino_oxidase"/>
    <property type="match status" value="1"/>
</dbReference>
<dbReference type="SUPFAM" id="SSF51905">
    <property type="entry name" value="FAD/NAD(P)-binding domain"/>
    <property type="match status" value="1"/>
</dbReference>
<dbReference type="Gene3D" id="3.90.660.10">
    <property type="match status" value="1"/>
</dbReference>
<dbReference type="STRING" id="437022.CC99x_00677"/>
<name>A0A0Q9YGJ9_9GAMM</name>